<evidence type="ECO:0000313" key="1">
    <source>
        <dbReference type="EMBL" id="MFC6170376.1"/>
    </source>
</evidence>
<keyword evidence="2" id="KW-1185">Reference proteome</keyword>
<accession>A0ABW1RE61</accession>
<evidence type="ECO:0000313" key="2">
    <source>
        <dbReference type="Proteomes" id="UP001596289"/>
    </source>
</evidence>
<proteinExistence type="predicted"/>
<comment type="caution">
    <text evidence="1">The sequence shown here is derived from an EMBL/GenBank/DDBJ whole genome shotgun (WGS) entry which is preliminary data.</text>
</comment>
<dbReference type="RefSeq" id="WP_125552703.1">
    <property type="nucleotide sequence ID" value="NZ_JBHSSL010000041.1"/>
</dbReference>
<organism evidence="1 2">
    <name type="scientific">Loigolactobacillus jiayinensis</name>
    <dbReference type="NCBI Taxonomy" id="2486016"/>
    <lineage>
        <taxon>Bacteria</taxon>
        <taxon>Bacillati</taxon>
        <taxon>Bacillota</taxon>
        <taxon>Bacilli</taxon>
        <taxon>Lactobacillales</taxon>
        <taxon>Lactobacillaceae</taxon>
        <taxon>Loigolactobacillus</taxon>
    </lineage>
</organism>
<gene>
    <name evidence="1" type="ORF">ACFQGP_07290</name>
</gene>
<dbReference type="Proteomes" id="UP001596289">
    <property type="component" value="Unassembled WGS sequence"/>
</dbReference>
<dbReference type="EMBL" id="JBHSSL010000041">
    <property type="protein sequence ID" value="MFC6170376.1"/>
    <property type="molecule type" value="Genomic_DNA"/>
</dbReference>
<reference evidence="2" key="1">
    <citation type="journal article" date="2019" name="Int. J. Syst. Evol. Microbiol.">
        <title>The Global Catalogue of Microorganisms (GCM) 10K type strain sequencing project: providing services to taxonomists for standard genome sequencing and annotation.</title>
        <authorList>
            <consortium name="The Broad Institute Genomics Platform"/>
            <consortium name="The Broad Institute Genome Sequencing Center for Infectious Disease"/>
            <person name="Wu L."/>
            <person name="Ma J."/>
        </authorList>
    </citation>
    <scope>NUCLEOTIDE SEQUENCE [LARGE SCALE GENOMIC DNA]</scope>
    <source>
        <strain evidence="2">CCM 8904</strain>
    </source>
</reference>
<name>A0ABW1RE61_9LACO</name>
<sequence length="69" mass="8384">MHLKRKQKVKYRINKSEWEHLMVVHAAEEFPDLFGQPIAPTRKRWRRLCRLARMSGYFTKGNKHFDVKS</sequence>
<protein>
    <submittedName>
        <fullName evidence="1">Uncharacterized protein</fullName>
    </submittedName>
</protein>